<keyword evidence="7" id="KW-1185">Reference proteome</keyword>
<feature type="region of interest" description="Disordered" evidence="4">
    <location>
        <begin position="438"/>
        <end position="461"/>
    </location>
</feature>
<proteinExistence type="predicted"/>
<dbReference type="SMART" id="SM00228">
    <property type="entry name" value="PDZ"/>
    <property type="match status" value="1"/>
</dbReference>
<feature type="compositionally biased region" description="Basic and acidic residues" evidence="4">
    <location>
        <begin position="729"/>
        <end position="750"/>
    </location>
</feature>
<reference evidence="6 7" key="2">
    <citation type="submission" date="2019-01" db="EMBL/GenBank/DDBJ databases">
        <title>The decoding of complex shrimp genome reveals the adaptation for benthos swimmer, frequently molting mechanism and breeding impact on genome.</title>
        <authorList>
            <person name="Sun Y."/>
            <person name="Gao Y."/>
            <person name="Yu Y."/>
        </authorList>
    </citation>
    <scope>NUCLEOTIDE SEQUENCE [LARGE SCALE GENOMIC DNA]</scope>
    <source>
        <tissue evidence="6">Muscle</tissue>
    </source>
</reference>
<evidence type="ECO:0000313" key="6">
    <source>
        <dbReference type="EMBL" id="ROT61723.1"/>
    </source>
</evidence>
<feature type="compositionally biased region" description="Pro residues" evidence="4">
    <location>
        <begin position="641"/>
        <end position="650"/>
    </location>
</feature>
<dbReference type="PANTHER" id="PTHR23116">
    <property type="entry name" value="PDZ DOMAIN CONTAINING WHIRLIN AND HARMONIN-RELATED"/>
    <property type="match status" value="1"/>
</dbReference>
<dbReference type="Proteomes" id="UP000283509">
    <property type="component" value="Unassembled WGS sequence"/>
</dbReference>
<feature type="region of interest" description="Disordered" evidence="4">
    <location>
        <begin position="485"/>
        <end position="510"/>
    </location>
</feature>
<feature type="compositionally biased region" description="Polar residues" evidence="4">
    <location>
        <begin position="629"/>
        <end position="638"/>
    </location>
</feature>
<feature type="compositionally biased region" description="Low complexity" evidence="4">
    <location>
        <begin position="217"/>
        <end position="236"/>
    </location>
</feature>
<keyword evidence="3" id="KW-0966">Cell projection</keyword>
<accession>A0A423SC41</accession>
<feature type="region of interest" description="Disordered" evidence="4">
    <location>
        <begin position="629"/>
        <end position="680"/>
    </location>
</feature>
<feature type="region of interest" description="Disordered" evidence="4">
    <location>
        <begin position="542"/>
        <end position="602"/>
    </location>
</feature>
<comment type="caution">
    <text evidence="6">The sequence shown here is derived from an EMBL/GenBank/DDBJ whole genome shotgun (WGS) entry which is preliminary data.</text>
</comment>
<feature type="compositionally biased region" description="Polar residues" evidence="4">
    <location>
        <begin position="556"/>
        <end position="574"/>
    </location>
</feature>
<dbReference type="STRING" id="6689.A0A423SC41"/>
<feature type="region of interest" description="Disordered" evidence="4">
    <location>
        <begin position="849"/>
        <end position="1012"/>
    </location>
</feature>
<feature type="region of interest" description="Disordered" evidence="4">
    <location>
        <begin position="217"/>
        <end position="249"/>
    </location>
</feature>
<gene>
    <name evidence="6" type="ORF">C7M84_020463</name>
</gene>
<dbReference type="SUPFAM" id="SSF50156">
    <property type="entry name" value="PDZ domain-like"/>
    <property type="match status" value="2"/>
</dbReference>
<dbReference type="OrthoDB" id="10029564at2759"/>
<protein>
    <submittedName>
        <fullName evidence="6">Harmonin</fullName>
    </submittedName>
</protein>
<evidence type="ECO:0000256" key="1">
    <source>
        <dbReference type="ARBA" id="ARBA00004316"/>
    </source>
</evidence>
<name>A0A423SC41_PENVA</name>
<evidence type="ECO:0000256" key="3">
    <source>
        <dbReference type="ARBA" id="ARBA00023273"/>
    </source>
</evidence>
<feature type="compositionally biased region" description="Low complexity" evidence="4">
    <location>
        <begin position="303"/>
        <end position="317"/>
    </location>
</feature>
<evidence type="ECO:0000313" key="7">
    <source>
        <dbReference type="Proteomes" id="UP000283509"/>
    </source>
</evidence>
<feature type="compositionally biased region" description="Basic and acidic residues" evidence="4">
    <location>
        <begin position="485"/>
        <end position="501"/>
    </location>
</feature>
<dbReference type="PROSITE" id="PS50106">
    <property type="entry name" value="PDZ"/>
    <property type="match status" value="1"/>
</dbReference>
<comment type="subcellular location">
    <subcellularLocation>
        <location evidence="1">Cell projection</location>
    </subcellularLocation>
</comment>
<evidence type="ECO:0000256" key="4">
    <source>
        <dbReference type="SAM" id="MobiDB-lite"/>
    </source>
</evidence>
<dbReference type="PANTHER" id="PTHR23116:SF36">
    <property type="entry name" value="HARMONIN"/>
    <property type="match status" value="1"/>
</dbReference>
<keyword evidence="2" id="KW-0677">Repeat</keyword>
<dbReference type="Gene3D" id="2.30.42.10">
    <property type="match status" value="2"/>
</dbReference>
<feature type="compositionally biased region" description="Polar residues" evidence="4">
    <location>
        <begin position="946"/>
        <end position="957"/>
    </location>
</feature>
<dbReference type="InterPro" id="IPR036034">
    <property type="entry name" value="PDZ_sf"/>
</dbReference>
<dbReference type="Pfam" id="PF00595">
    <property type="entry name" value="PDZ"/>
    <property type="match status" value="1"/>
</dbReference>
<feature type="region of interest" description="Disordered" evidence="4">
    <location>
        <begin position="78"/>
        <end position="113"/>
    </location>
</feature>
<feature type="region of interest" description="Disordered" evidence="4">
    <location>
        <begin position="517"/>
        <end position="536"/>
    </location>
</feature>
<evidence type="ECO:0000259" key="5">
    <source>
        <dbReference type="PROSITE" id="PS50106"/>
    </source>
</evidence>
<reference evidence="6 7" key="1">
    <citation type="submission" date="2018-04" db="EMBL/GenBank/DDBJ databases">
        <authorList>
            <person name="Zhang X."/>
            <person name="Yuan J."/>
            <person name="Li F."/>
            <person name="Xiang J."/>
        </authorList>
    </citation>
    <scope>NUCLEOTIDE SEQUENCE [LARGE SCALE GENOMIC DNA]</scope>
    <source>
        <tissue evidence="6">Muscle</tissue>
    </source>
</reference>
<feature type="region of interest" description="Disordered" evidence="4">
    <location>
        <begin position="729"/>
        <end position="751"/>
    </location>
</feature>
<sequence>MILQQAVSVLESPFRNPRCGDQLLRVNNLSVERAVHHEVTAMVQGKSSVVLKVKSAGIIPVKNPLTWLVVDDDEDLSDHGTDTYSQSLPSAHESEQEQFEPTPPAQPSVGHGGNENHARVYISICKGPAEKPGIFVQSVRGGGVARNAGLRPGDQIIACNDVSFTHLEFAETSHFTLPFLSLPLLQAVYVLKSSPRLVLDVIRGAGLDLVAGESSGYNSSASSVAGDQTPPSSSSSDPRDSDHSVTNRLSAVSRHLTLDRSRGWREIESEWAEAEAQEKRRVLQTNQRTLKTRAQRDANHRFGSSLSSRSLGNLSAALREEEDEEQRTAFRDAPTSQAHPSPTRGGLLTPTHAHYKPALRSTRSSSDVTDDTSHKIALVTSADPHVNNIVVTTGPKDERDAVSRLDQLSNPSASSRVISSLPLQPLHCRTSTLSSGSSQVTVRSSCGSGGSPTVGKAVSRESLVEQQLRELREEQRRLQEEASRLAQERRKFEEEKRRGVERTQSAPLAPLVITCSGQALPPHQQPPPSPTSSIASGRHTTRVLIKSPPPPPPPRKNTTSLSSRSSFHPQQQQVSPPASPAHSSSSSSGVGSSCGSSAAPRRCKSIGSLSASSGESAVWEDSLIPTHPTLVNTHSGFRSSMPPPTPPKPPAHSAAPMTALSKELERRSAQEAQSGASEDAKAQIIQEKIDAFKKEKVKSGLGGHNSAQHDKLMQEFKIAHKKMFVSKENLRDISSEEDKEKKETKPEAKPVNHVKVTETPPVLREFTSKIISNSTVNKTPLRAMNNVSKTPSMMNGPSKPNFVIREANIPFTSVRSPAPPAPMPGMCTPLPPAQQTEQLGGITTKQSISAVSTPTKSPLRPHGGVVLDEFKPGEKNSLKVKPPNTYFDAGKQTPGKPLVSIGAYPSPNHRPPPVKMDFLSPSANGEQIAGAAKNSSTPVKVKLQSELESTLSRSNLRQRFAAQELPPDPPSEVSGGSGKENEAPDSPPTGILKASGPSSIRPLQKSISFGDV</sequence>
<dbReference type="GO" id="GO:0005886">
    <property type="term" value="C:plasma membrane"/>
    <property type="evidence" value="ECO:0007669"/>
    <property type="project" value="TreeGrafter"/>
</dbReference>
<dbReference type="EMBL" id="QCYY01004011">
    <property type="protein sequence ID" value="ROT61723.1"/>
    <property type="molecule type" value="Genomic_DNA"/>
</dbReference>
<dbReference type="InterPro" id="IPR051844">
    <property type="entry name" value="USH2_Complex_Protein"/>
</dbReference>
<dbReference type="InterPro" id="IPR001478">
    <property type="entry name" value="PDZ"/>
</dbReference>
<evidence type="ECO:0000256" key="2">
    <source>
        <dbReference type="ARBA" id="ARBA00022737"/>
    </source>
</evidence>
<dbReference type="GO" id="GO:0032426">
    <property type="term" value="C:stereocilium tip"/>
    <property type="evidence" value="ECO:0007669"/>
    <property type="project" value="TreeGrafter"/>
</dbReference>
<feature type="domain" description="PDZ" evidence="5">
    <location>
        <begin position="133"/>
        <end position="198"/>
    </location>
</feature>
<dbReference type="GO" id="GO:0005929">
    <property type="term" value="C:cilium"/>
    <property type="evidence" value="ECO:0007669"/>
    <property type="project" value="TreeGrafter"/>
</dbReference>
<dbReference type="AlphaFoldDB" id="A0A423SC41"/>
<dbReference type="GO" id="GO:0002142">
    <property type="term" value="C:stereocilia ankle link complex"/>
    <property type="evidence" value="ECO:0007669"/>
    <property type="project" value="TreeGrafter"/>
</dbReference>
<organism evidence="6 7">
    <name type="scientific">Penaeus vannamei</name>
    <name type="common">Whiteleg shrimp</name>
    <name type="synonym">Litopenaeus vannamei</name>
    <dbReference type="NCBI Taxonomy" id="6689"/>
    <lineage>
        <taxon>Eukaryota</taxon>
        <taxon>Metazoa</taxon>
        <taxon>Ecdysozoa</taxon>
        <taxon>Arthropoda</taxon>
        <taxon>Crustacea</taxon>
        <taxon>Multicrustacea</taxon>
        <taxon>Malacostraca</taxon>
        <taxon>Eumalacostraca</taxon>
        <taxon>Eucarida</taxon>
        <taxon>Decapoda</taxon>
        <taxon>Dendrobranchiata</taxon>
        <taxon>Penaeoidea</taxon>
        <taxon>Penaeidae</taxon>
        <taxon>Penaeus</taxon>
    </lineage>
</organism>
<feature type="region of interest" description="Disordered" evidence="4">
    <location>
        <begin position="275"/>
        <end position="351"/>
    </location>
</feature>
<feature type="compositionally biased region" description="Basic and acidic residues" evidence="4">
    <location>
        <begin position="868"/>
        <end position="877"/>
    </location>
</feature>
<feature type="compositionally biased region" description="Low complexity" evidence="4">
    <location>
        <begin position="580"/>
        <end position="602"/>
    </location>
</feature>